<dbReference type="RefSeq" id="WP_245637148.1">
    <property type="nucleotide sequence ID" value="NZ_FXAN01000034.1"/>
</dbReference>
<gene>
    <name evidence="5" type="ORF">BSIN_2095</name>
</gene>
<accession>A0A238H0Q4</accession>
<sequence>MDCKHLHIDNIKINFVRRNIEIGGEPINMTPREFDVVEFLLDNMNKVVSRQAIQEAVWGRELAVSSRTLDTHISRIRSKLGLDHDKNMRIIPIYSIGYRLVLFGAATTYVEPHDEPPAPELPALPPASSMQDLSGTSGVAGLASLSRLPTPPSPPAVRSSTIDSRDYSVELR</sequence>
<dbReference type="InterPro" id="IPR036388">
    <property type="entry name" value="WH-like_DNA-bd_sf"/>
</dbReference>
<feature type="domain" description="OmpR/PhoB-type" evidence="4">
    <location>
        <begin position="3"/>
        <end position="102"/>
    </location>
</feature>
<dbReference type="Proteomes" id="UP000198460">
    <property type="component" value="Unassembled WGS sequence"/>
</dbReference>
<dbReference type="AlphaFoldDB" id="A0A238H0Q4"/>
<evidence type="ECO:0000313" key="5">
    <source>
        <dbReference type="EMBL" id="SMF98809.1"/>
    </source>
</evidence>
<dbReference type="GO" id="GO:0003677">
    <property type="term" value="F:DNA binding"/>
    <property type="evidence" value="ECO:0007669"/>
    <property type="project" value="UniProtKB-UniRule"/>
</dbReference>
<evidence type="ECO:0000313" key="6">
    <source>
        <dbReference type="Proteomes" id="UP000198460"/>
    </source>
</evidence>
<evidence type="ECO:0000256" key="2">
    <source>
        <dbReference type="PROSITE-ProRule" id="PRU01091"/>
    </source>
</evidence>
<dbReference type="CDD" id="cd00383">
    <property type="entry name" value="trans_reg_C"/>
    <property type="match status" value="1"/>
</dbReference>
<dbReference type="SUPFAM" id="SSF46894">
    <property type="entry name" value="C-terminal effector domain of the bipartite response regulators"/>
    <property type="match status" value="1"/>
</dbReference>
<evidence type="ECO:0000259" key="4">
    <source>
        <dbReference type="PROSITE" id="PS51755"/>
    </source>
</evidence>
<feature type="region of interest" description="Disordered" evidence="3">
    <location>
        <begin position="113"/>
        <end position="172"/>
    </location>
</feature>
<dbReference type="Pfam" id="PF00486">
    <property type="entry name" value="Trans_reg_C"/>
    <property type="match status" value="1"/>
</dbReference>
<dbReference type="SMART" id="SM00862">
    <property type="entry name" value="Trans_reg_C"/>
    <property type="match status" value="1"/>
</dbReference>
<dbReference type="InterPro" id="IPR001867">
    <property type="entry name" value="OmpR/PhoB-type_DNA-bd"/>
</dbReference>
<evidence type="ECO:0000256" key="3">
    <source>
        <dbReference type="SAM" id="MobiDB-lite"/>
    </source>
</evidence>
<feature type="DNA-binding region" description="OmpR/PhoB-type" evidence="2">
    <location>
        <begin position="3"/>
        <end position="102"/>
    </location>
</feature>
<dbReference type="PROSITE" id="PS51755">
    <property type="entry name" value="OMPR_PHOB"/>
    <property type="match status" value="1"/>
</dbReference>
<organism evidence="5 6">
    <name type="scientific">Burkholderia singularis</name>
    <dbReference type="NCBI Taxonomy" id="1503053"/>
    <lineage>
        <taxon>Bacteria</taxon>
        <taxon>Pseudomonadati</taxon>
        <taxon>Pseudomonadota</taxon>
        <taxon>Betaproteobacteria</taxon>
        <taxon>Burkholderiales</taxon>
        <taxon>Burkholderiaceae</taxon>
        <taxon>Burkholderia</taxon>
        <taxon>pseudomallei group</taxon>
    </lineage>
</organism>
<feature type="compositionally biased region" description="Basic and acidic residues" evidence="3">
    <location>
        <begin position="163"/>
        <end position="172"/>
    </location>
</feature>
<dbReference type="InterPro" id="IPR016032">
    <property type="entry name" value="Sig_transdc_resp-reg_C-effctor"/>
</dbReference>
<name>A0A238H0Q4_9BURK</name>
<dbReference type="EMBL" id="FXAN01000034">
    <property type="protein sequence ID" value="SMF98809.1"/>
    <property type="molecule type" value="Genomic_DNA"/>
</dbReference>
<dbReference type="GO" id="GO:0006355">
    <property type="term" value="P:regulation of DNA-templated transcription"/>
    <property type="evidence" value="ECO:0007669"/>
    <property type="project" value="InterPro"/>
</dbReference>
<proteinExistence type="predicted"/>
<dbReference type="GO" id="GO:0000160">
    <property type="term" value="P:phosphorelay signal transduction system"/>
    <property type="evidence" value="ECO:0007669"/>
    <property type="project" value="InterPro"/>
</dbReference>
<reference evidence="5 6" key="1">
    <citation type="submission" date="2017-04" db="EMBL/GenBank/DDBJ databases">
        <authorList>
            <person name="Afonso C.L."/>
            <person name="Miller P.J."/>
            <person name="Scott M.A."/>
            <person name="Spackman E."/>
            <person name="Goraichik I."/>
            <person name="Dimitrov K.M."/>
            <person name="Suarez D.L."/>
            <person name="Swayne D.E."/>
        </authorList>
    </citation>
    <scope>NUCLEOTIDE SEQUENCE [LARGE SCALE GENOMIC DNA]</scope>
    <source>
        <strain evidence="5">LMG 28154</strain>
    </source>
</reference>
<keyword evidence="1 2" id="KW-0238">DNA-binding</keyword>
<protein>
    <submittedName>
        <fullName evidence="5">Two-component response regulator</fullName>
    </submittedName>
</protein>
<feature type="compositionally biased region" description="Polar residues" evidence="3">
    <location>
        <begin position="128"/>
        <end position="137"/>
    </location>
</feature>
<dbReference type="Gene3D" id="1.10.10.10">
    <property type="entry name" value="Winged helix-like DNA-binding domain superfamily/Winged helix DNA-binding domain"/>
    <property type="match status" value="1"/>
</dbReference>
<evidence type="ECO:0000256" key="1">
    <source>
        <dbReference type="ARBA" id="ARBA00023125"/>
    </source>
</evidence>